<keyword evidence="1" id="KW-0812">Transmembrane</keyword>
<comment type="caution">
    <text evidence="2">The sequence shown here is derived from an EMBL/GenBank/DDBJ whole genome shotgun (WGS) entry which is preliminary data.</text>
</comment>
<evidence type="ECO:0000313" key="3">
    <source>
        <dbReference type="Proteomes" id="UP000050949"/>
    </source>
</evidence>
<evidence type="ECO:0000313" key="2">
    <source>
        <dbReference type="EMBL" id="KRM28586.1"/>
    </source>
</evidence>
<dbReference type="OrthoDB" id="2299756at2"/>
<keyword evidence="1" id="KW-0472">Membrane</keyword>
<name>A0A0R1XEM6_9LACO</name>
<dbReference type="RefSeq" id="WP_027829344.1">
    <property type="nucleotide sequence ID" value="NZ_AUEH01000054.1"/>
</dbReference>
<keyword evidence="1" id="KW-1133">Transmembrane helix</keyword>
<sequence length="181" mass="20524">MSQIILLAVGLLFFTRNVFRYEKISRLEMVVVPAYTLIVGCIMIMNHPPVLLPLVSTAAVGALVGWFQTTGLQLQVMGKQDEHQRPIVKARRNWQYLLGWVVIFAYGILFAWWSGERVNIMNELGSELVKDLFVFSSFSQAASWNIMLQSAVASIVYIQLAIRKEPRVRAAIAHQEKTKSN</sequence>
<feature type="transmembrane region" description="Helical" evidence="1">
    <location>
        <begin position="93"/>
        <end position="113"/>
    </location>
</feature>
<evidence type="ECO:0008006" key="4">
    <source>
        <dbReference type="Google" id="ProtNLM"/>
    </source>
</evidence>
<protein>
    <recommendedName>
        <fullName evidence="4">Hydrophobic protein</fullName>
    </recommendedName>
</protein>
<dbReference type="PATRIC" id="fig|1122147.4.peg.1805"/>
<dbReference type="EMBL" id="AZFW01000031">
    <property type="protein sequence ID" value="KRM28586.1"/>
    <property type="molecule type" value="Genomic_DNA"/>
</dbReference>
<gene>
    <name evidence="2" type="ORF">FC91_GL001746</name>
</gene>
<evidence type="ECO:0000256" key="1">
    <source>
        <dbReference type="SAM" id="Phobius"/>
    </source>
</evidence>
<dbReference type="Proteomes" id="UP000050949">
    <property type="component" value="Unassembled WGS sequence"/>
</dbReference>
<accession>A0A0R1XEM6</accession>
<feature type="transmembrane region" description="Helical" evidence="1">
    <location>
        <begin position="50"/>
        <end position="72"/>
    </location>
</feature>
<reference evidence="2 3" key="1">
    <citation type="journal article" date="2015" name="Genome Announc.">
        <title>Expanding the biotechnology potential of lactobacilli through comparative genomics of 213 strains and associated genera.</title>
        <authorList>
            <person name="Sun Z."/>
            <person name="Harris H.M."/>
            <person name="McCann A."/>
            <person name="Guo C."/>
            <person name="Argimon S."/>
            <person name="Zhang W."/>
            <person name="Yang X."/>
            <person name="Jeffery I.B."/>
            <person name="Cooney J.C."/>
            <person name="Kagawa T.F."/>
            <person name="Liu W."/>
            <person name="Song Y."/>
            <person name="Salvetti E."/>
            <person name="Wrobel A."/>
            <person name="Rasinkangas P."/>
            <person name="Parkhill J."/>
            <person name="Rea M.C."/>
            <person name="O'Sullivan O."/>
            <person name="Ritari J."/>
            <person name="Douillard F.P."/>
            <person name="Paul Ross R."/>
            <person name="Yang R."/>
            <person name="Briner A.E."/>
            <person name="Felis G.E."/>
            <person name="de Vos W.M."/>
            <person name="Barrangou R."/>
            <person name="Klaenhammer T.R."/>
            <person name="Caufield P.W."/>
            <person name="Cui Y."/>
            <person name="Zhang H."/>
            <person name="O'Toole P.W."/>
        </authorList>
    </citation>
    <scope>NUCLEOTIDE SEQUENCE [LARGE SCALE GENOMIC DNA]</scope>
    <source>
        <strain evidence="2 3">DSM 16991</strain>
    </source>
</reference>
<dbReference type="AlphaFoldDB" id="A0A0R1XEM6"/>
<organism evidence="2 3">
    <name type="scientific">Schleiferilactobacillus harbinensis DSM 16991</name>
    <dbReference type="NCBI Taxonomy" id="1122147"/>
    <lineage>
        <taxon>Bacteria</taxon>
        <taxon>Bacillati</taxon>
        <taxon>Bacillota</taxon>
        <taxon>Bacilli</taxon>
        <taxon>Lactobacillales</taxon>
        <taxon>Lactobacillaceae</taxon>
        <taxon>Schleiferilactobacillus</taxon>
    </lineage>
</organism>
<proteinExistence type="predicted"/>
<feature type="transmembrane region" description="Helical" evidence="1">
    <location>
        <begin position="133"/>
        <end position="158"/>
    </location>
</feature>